<feature type="transmembrane region" description="Helical" evidence="1">
    <location>
        <begin position="140"/>
        <end position="158"/>
    </location>
</feature>
<proteinExistence type="predicted"/>
<dbReference type="Proteomes" id="UP000039865">
    <property type="component" value="Unassembled WGS sequence"/>
</dbReference>
<evidence type="ECO:0000256" key="1">
    <source>
        <dbReference type="SAM" id="Phobius"/>
    </source>
</evidence>
<evidence type="ECO:0000313" key="2">
    <source>
        <dbReference type="EMBL" id="CDW89013.1"/>
    </source>
</evidence>
<keyword evidence="1" id="KW-0812">Transmembrane</keyword>
<reference evidence="2 3" key="1">
    <citation type="submission" date="2014-06" db="EMBL/GenBank/DDBJ databases">
        <authorList>
            <person name="Swart Estienne"/>
        </authorList>
    </citation>
    <scope>NUCLEOTIDE SEQUENCE [LARGE SCALE GENOMIC DNA]</scope>
    <source>
        <strain evidence="2 3">130c</strain>
    </source>
</reference>
<protein>
    <recommendedName>
        <fullName evidence="4">Transmembrane protein</fullName>
    </recommendedName>
</protein>
<evidence type="ECO:0008006" key="4">
    <source>
        <dbReference type="Google" id="ProtNLM"/>
    </source>
</evidence>
<keyword evidence="1" id="KW-1133">Transmembrane helix</keyword>
<gene>
    <name evidence="2" type="primary">Contig3059.g3268</name>
    <name evidence="2" type="ORF">STYLEM_18141</name>
</gene>
<dbReference type="InParanoid" id="A0A078B661"/>
<dbReference type="EMBL" id="CCKQ01017145">
    <property type="protein sequence ID" value="CDW89013.1"/>
    <property type="molecule type" value="Genomic_DNA"/>
</dbReference>
<name>A0A078B661_STYLE</name>
<evidence type="ECO:0000313" key="3">
    <source>
        <dbReference type="Proteomes" id="UP000039865"/>
    </source>
</evidence>
<dbReference type="AlphaFoldDB" id="A0A078B661"/>
<accession>A0A078B661</accession>
<sequence>MNCSNMIDSVYMKYSVCNFDIQKCGYNTNIIKAEKKMLSIKSNDSKSFGNVCSYKISQADGEITVIRIVNATNVKVQASVGGDSFTSEVSQSEDIVRIGSLKYQLQQDEYLYLNLIMLNGTYELNIYTIGHEQYMDKMKMMLIIFYCSTFGILLFLFMTQKCRIVQEIHNREIEEYRQRKNLYKEFETEEIFSRNQAAYEQRRLREQDELMKDLRDLSKGNQKKFDQYETKDNLFTSISPEKQVYQPKLETSTLSNLNENNLPRNHALFDNLVSLNNDLQGLNYLGPSFNQYNNQQKQRSQIVDDNLNRQSQSEWNNIKIYNNNIVSPIQRTNYDLQGGPSFSQSLRDNQLADANIIKPIGNRINDTLSMRVDDYEQNIPIYRKRLDRNQRQ</sequence>
<keyword evidence="1" id="KW-0472">Membrane</keyword>
<keyword evidence="3" id="KW-1185">Reference proteome</keyword>
<organism evidence="2 3">
    <name type="scientific">Stylonychia lemnae</name>
    <name type="common">Ciliate</name>
    <dbReference type="NCBI Taxonomy" id="5949"/>
    <lineage>
        <taxon>Eukaryota</taxon>
        <taxon>Sar</taxon>
        <taxon>Alveolata</taxon>
        <taxon>Ciliophora</taxon>
        <taxon>Intramacronucleata</taxon>
        <taxon>Spirotrichea</taxon>
        <taxon>Stichotrichia</taxon>
        <taxon>Sporadotrichida</taxon>
        <taxon>Oxytrichidae</taxon>
        <taxon>Stylonychinae</taxon>
        <taxon>Stylonychia</taxon>
    </lineage>
</organism>